<dbReference type="EMBL" id="CP016359">
    <property type="protein sequence ID" value="APU67877.1"/>
    <property type="molecule type" value="Genomic_DNA"/>
</dbReference>
<dbReference type="Proteomes" id="UP000186230">
    <property type="component" value="Chromosome"/>
</dbReference>
<dbReference type="Gene3D" id="3.40.1420.30">
    <property type="match status" value="1"/>
</dbReference>
<organism evidence="1 2">
    <name type="scientific">Christiangramia flava JLT2011</name>
    <dbReference type="NCBI Taxonomy" id="1229726"/>
    <lineage>
        <taxon>Bacteria</taxon>
        <taxon>Pseudomonadati</taxon>
        <taxon>Bacteroidota</taxon>
        <taxon>Flavobacteriia</taxon>
        <taxon>Flavobacteriales</taxon>
        <taxon>Flavobacteriaceae</taxon>
        <taxon>Christiangramia</taxon>
    </lineage>
</organism>
<reference evidence="1 2" key="1">
    <citation type="submission" date="2016-07" db="EMBL/GenBank/DDBJ databases">
        <title>Multi-omics approach to identify versatile polysaccharide utilization systems of a marine flavobacterium Gramella flava.</title>
        <authorList>
            <person name="Tang K."/>
        </authorList>
    </citation>
    <scope>NUCLEOTIDE SEQUENCE [LARGE SCALE GENOMIC DNA]</scope>
    <source>
        <strain evidence="1 2">JLT2011</strain>
    </source>
</reference>
<protein>
    <submittedName>
        <fullName evidence="1">Uncharacterized protein</fullName>
    </submittedName>
</protein>
<sequence length="118" mass="13416">MIMKKMIFGLMTMGAIFFSSQNIQAQEDKEQEVEVETTVETEVTVQEDFTDLDVMQLPQPVKDAIMTDYNGAFASQAWVKTEGDQKIYKIDIDVKGETETAFADQDGNWLEMEDEGDE</sequence>
<dbReference type="RefSeq" id="WP_083643707.1">
    <property type="nucleotide sequence ID" value="NZ_CP016359.1"/>
</dbReference>
<evidence type="ECO:0000313" key="2">
    <source>
        <dbReference type="Proteomes" id="UP000186230"/>
    </source>
</evidence>
<dbReference type="AlphaFoldDB" id="A0A1L7I2N8"/>
<dbReference type="KEGG" id="gfl:GRFL_1153"/>
<accession>A0A1L7I2N8</accession>
<name>A0A1L7I2N8_9FLAO</name>
<dbReference type="STRING" id="1229726.GRFL_1153"/>
<proteinExistence type="predicted"/>
<keyword evidence="2" id="KW-1185">Reference proteome</keyword>
<dbReference type="SUPFAM" id="SSF160574">
    <property type="entry name" value="BT0923-like"/>
    <property type="match status" value="1"/>
</dbReference>
<evidence type="ECO:0000313" key="1">
    <source>
        <dbReference type="EMBL" id="APU67877.1"/>
    </source>
</evidence>
<gene>
    <name evidence="1" type="ORF">GRFL_1153</name>
</gene>